<dbReference type="InterPro" id="IPR031355">
    <property type="entry name" value="YBL010C/LAA2-like"/>
</dbReference>
<feature type="compositionally biased region" description="Polar residues" evidence="1">
    <location>
        <begin position="37"/>
        <end position="50"/>
    </location>
</feature>
<name>A0AA38RGD9_9PEZI</name>
<feature type="compositionally biased region" description="Acidic residues" evidence="1">
    <location>
        <begin position="80"/>
        <end position="93"/>
    </location>
</feature>
<organism evidence="2 3">
    <name type="scientific">Pleurostoma richardsiae</name>
    <dbReference type="NCBI Taxonomy" id="41990"/>
    <lineage>
        <taxon>Eukaryota</taxon>
        <taxon>Fungi</taxon>
        <taxon>Dikarya</taxon>
        <taxon>Ascomycota</taxon>
        <taxon>Pezizomycotina</taxon>
        <taxon>Sordariomycetes</taxon>
        <taxon>Sordariomycetidae</taxon>
        <taxon>Calosphaeriales</taxon>
        <taxon>Pleurostomataceae</taxon>
        <taxon>Pleurostoma</taxon>
    </lineage>
</organism>
<dbReference type="PANTHER" id="PTHR38698">
    <property type="entry name" value="EXPRESSED PROTEIN"/>
    <property type="match status" value="1"/>
</dbReference>
<gene>
    <name evidence="2" type="ORF">NKR23_g8032</name>
</gene>
<feature type="region of interest" description="Disordered" evidence="1">
    <location>
        <begin position="1"/>
        <end position="254"/>
    </location>
</feature>
<feature type="compositionally biased region" description="Polar residues" evidence="1">
    <location>
        <begin position="389"/>
        <end position="398"/>
    </location>
</feature>
<feature type="region of interest" description="Disordered" evidence="1">
    <location>
        <begin position="362"/>
        <end position="424"/>
    </location>
</feature>
<proteinExistence type="predicted"/>
<feature type="compositionally biased region" description="Basic and acidic residues" evidence="1">
    <location>
        <begin position="134"/>
        <end position="158"/>
    </location>
</feature>
<evidence type="ECO:0000313" key="3">
    <source>
        <dbReference type="Proteomes" id="UP001174694"/>
    </source>
</evidence>
<protein>
    <submittedName>
        <fullName evidence="2">Uncharacterized protein</fullName>
    </submittedName>
</protein>
<sequence length="497" mass="53373">MPPRRNTLTPPEKEGIEDPGAHDLESSGSGSEDHFSDAQSVQASSRNSPIPKTRVEKVSHEPSYGEVPGTDAYKKREGDAEPDEIAIIPDEENEKASRPPSSQDEEVERPTTPGGKPIPKTVVEESPGGSEVQTHPEIKHRADPPPDLRLTADGKEDSGGATDAPKSPGLKSPSAGRTRRKSSFNSAANPLSAGPRSAGLADGDDDAFGDDFDDFEEGDGDADFGDFDDGFQEPTEQPSPSTPAPVPSSIPAVQPLSFPIPDFEGMDSDDIFAATEPYLNALFPADDAEVPSIPPLSKENPIFLTPRSASLWSQLVAPPPLQPPDWIRSRIRRLFLVSLGVPVDLDEILPASKQKKLVLPSLHRAGSSSSLRTSSDSRSNVSRLRQAGANASSTSVDSQGRPAASGPSSGKRRKGPPPEPELDLVAAKQLCTTTEEALNGMTDKEMTEHVAKLETLEVTAKEVLEYWTKRTDEKIGDREAFEGVIENLVKHARKVRK</sequence>
<feature type="compositionally biased region" description="Low complexity" evidence="1">
    <location>
        <begin position="110"/>
        <end position="121"/>
    </location>
</feature>
<comment type="caution">
    <text evidence="2">The sequence shown here is derived from an EMBL/GenBank/DDBJ whole genome shotgun (WGS) entry which is preliminary data.</text>
</comment>
<evidence type="ECO:0000313" key="2">
    <source>
        <dbReference type="EMBL" id="KAJ9139187.1"/>
    </source>
</evidence>
<dbReference type="Pfam" id="PF17104">
    <property type="entry name" value="YBL010C_LAA2"/>
    <property type="match status" value="1"/>
</dbReference>
<feature type="compositionally biased region" description="Acidic residues" evidence="1">
    <location>
        <begin position="202"/>
        <end position="231"/>
    </location>
</feature>
<dbReference type="AlphaFoldDB" id="A0AA38RGD9"/>
<evidence type="ECO:0000256" key="1">
    <source>
        <dbReference type="SAM" id="MobiDB-lite"/>
    </source>
</evidence>
<dbReference type="Proteomes" id="UP001174694">
    <property type="component" value="Unassembled WGS sequence"/>
</dbReference>
<dbReference type="PANTHER" id="PTHR38698:SF1">
    <property type="entry name" value="FUNGAL PROTEIN"/>
    <property type="match status" value="1"/>
</dbReference>
<dbReference type="EMBL" id="JANBVO010000027">
    <property type="protein sequence ID" value="KAJ9139187.1"/>
    <property type="molecule type" value="Genomic_DNA"/>
</dbReference>
<feature type="compositionally biased region" description="Low complexity" evidence="1">
    <location>
        <begin position="367"/>
        <end position="385"/>
    </location>
</feature>
<keyword evidence="3" id="KW-1185">Reference proteome</keyword>
<accession>A0AA38RGD9</accession>
<reference evidence="2" key="1">
    <citation type="submission" date="2022-07" db="EMBL/GenBank/DDBJ databases">
        <title>Fungi with potential for degradation of polypropylene.</title>
        <authorList>
            <person name="Gostincar C."/>
        </authorList>
    </citation>
    <scope>NUCLEOTIDE SEQUENCE</scope>
    <source>
        <strain evidence="2">EXF-13308</strain>
    </source>
</reference>
<feature type="compositionally biased region" description="Basic and acidic residues" evidence="1">
    <location>
        <begin position="11"/>
        <end position="36"/>
    </location>
</feature>